<gene>
    <name evidence="1" type="ORF">GCM10008957_25220</name>
</gene>
<dbReference type="AlphaFoldDB" id="A0A918F722"/>
<evidence type="ECO:0000313" key="1">
    <source>
        <dbReference type="EMBL" id="GGR11406.1"/>
    </source>
</evidence>
<dbReference type="Proteomes" id="UP000603865">
    <property type="component" value="Unassembled WGS sequence"/>
</dbReference>
<accession>A0A918F722</accession>
<reference evidence="1" key="2">
    <citation type="submission" date="2020-09" db="EMBL/GenBank/DDBJ databases">
        <authorList>
            <person name="Sun Q."/>
            <person name="Ohkuma M."/>
        </authorList>
    </citation>
    <scope>NUCLEOTIDE SEQUENCE</scope>
    <source>
        <strain evidence="1">JCM 31311</strain>
    </source>
</reference>
<sequence length="139" mass="14749">MLYAQQRLAALAIPVLLPGEFKAPRDFVPPGEELGGLAAYLAGPASGGYVQLSGNTGLLSDGVTDTSLAVVIVTAPGATPEAARVTAEALARAVRMQLGHRSDSPSYFRYQRTNVSQAIEYRAWQVQDIYQVNTVLGTV</sequence>
<reference evidence="1" key="1">
    <citation type="journal article" date="2014" name="Int. J. Syst. Evol. Microbiol.">
        <title>Complete genome sequence of Corynebacterium casei LMG S-19264T (=DSM 44701T), isolated from a smear-ripened cheese.</title>
        <authorList>
            <consortium name="US DOE Joint Genome Institute (JGI-PGF)"/>
            <person name="Walter F."/>
            <person name="Albersmeier A."/>
            <person name="Kalinowski J."/>
            <person name="Ruckert C."/>
        </authorList>
    </citation>
    <scope>NUCLEOTIDE SEQUENCE</scope>
    <source>
        <strain evidence="1">JCM 31311</strain>
    </source>
</reference>
<dbReference type="EMBL" id="BMQL01000013">
    <property type="protein sequence ID" value="GGR11406.1"/>
    <property type="molecule type" value="Genomic_DNA"/>
</dbReference>
<name>A0A918F722_9DEIO</name>
<dbReference type="RefSeq" id="WP_189090868.1">
    <property type="nucleotide sequence ID" value="NZ_BMQL01000013.1"/>
</dbReference>
<comment type="caution">
    <text evidence="1">The sequence shown here is derived from an EMBL/GenBank/DDBJ whole genome shotgun (WGS) entry which is preliminary data.</text>
</comment>
<organism evidence="1 2">
    <name type="scientific">Deinococcus ruber</name>
    <dbReference type="NCBI Taxonomy" id="1848197"/>
    <lineage>
        <taxon>Bacteria</taxon>
        <taxon>Thermotogati</taxon>
        <taxon>Deinococcota</taxon>
        <taxon>Deinococci</taxon>
        <taxon>Deinococcales</taxon>
        <taxon>Deinococcaceae</taxon>
        <taxon>Deinococcus</taxon>
    </lineage>
</organism>
<protein>
    <submittedName>
        <fullName evidence="1">Uncharacterized protein</fullName>
    </submittedName>
</protein>
<proteinExistence type="predicted"/>
<evidence type="ECO:0000313" key="2">
    <source>
        <dbReference type="Proteomes" id="UP000603865"/>
    </source>
</evidence>
<keyword evidence="2" id="KW-1185">Reference proteome</keyword>